<dbReference type="Gene3D" id="3.40.1080.10">
    <property type="entry name" value="Glutaconate Coenzyme A-transferase"/>
    <property type="match status" value="1"/>
</dbReference>
<evidence type="ECO:0000313" key="2">
    <source>
        <dbReference type="EMBL" id="EXF95953.1"/>
    </source>
</evidence>
<comment type="caution">
    <text evidence="2">The sequence shown here is derived from an EMBL/GenBank/DDBJ whole genome shotgun (WGS) entry which is preliminary data.</text>
</comment>
<proteinExistence type="predicted"/>
<dbReference type="Proteomes" id="UP000022611">
    <property type="component" value="Unassembled WGS sequence"/>
</dbReference>
<sequence length="427" mass="45471">MPQLLHLESLDLAALIQPGDTVMWGQANAEPLPLTQALMAQRQKIGRFRVMLGIANSPTCTPEHTDHVDFIAYCGAGANRELANAGLLQIMPSHYSELPDLISSGALRIDVLMLQLAPANAEGRYSLSLASEYLLPALDSARLVIAEVNAQAPWTYSDRPLGDDDLDAILFTDRAPMENPLSQVRESDQRIAKHIAGLIEDGATLQMGIGAIPDAVLSALGDHRHLGVHSGSLGDGVARLMLSGAITNQRKTIDRGISIGGILMGTSLLHDYAHHNPSIQLRSTRYTHDAHILESIDKLVAINSAVEVDLTGQVNSESAAGSYVGAIGGAVDFIRGSRRSKGGLPIIALPSTAGRHSRIVTRLNGPATIARSDAVIVVTEYGIADLRGMTLNQRTTKLLEIAHPEHRAALQAQLDKGAAGSATAKRK</sequence>
<dbReference type="PANTHER" id="PTHR21432">
    <property type="entry name" value="ACETYL-COA HYDROLASE-RELATED"/>
    <property type="match status" value="1"/>
</dbReference>
<dbReference type="InterPro" id="IPR026888">
    <property type="entry name" value="AcetylCoA_hyd_C"/>
</dbReference>
<dbReference type="GO" id="GO:0006083">
    <property type="term" value="P:acetate metabolic process"/>
    <property type="evidence" value="ECO:0007669"/>
    <property type="project" value="InterPro"/>
</dbReference>
<dbReference type="Pfam" id="PF13336">
    <property type="entry name" value="AcetylCoA_hyd_C"/>
    <property type="match status" value="1"/>
</dbReference>
<dbReference type="RefSeq" id="WP_024264721.1">
    <property type="nucleotide sequence ID" value="NZ_AFOY02000004.1"/>
</dbReference>
<keyword evidence="2" id="KW-0378">Hydrolase</keyword>
<organism evidence="2 3">
    <name type="scientific">Pseudomonas fluorescens HK44</name>
    <dbReference type="NCBI Taxonomy" id="1042209"/>
    <lineage>
        <taxon>Bacteria</taxon>
        <taxon>Pseudomonadati</taxon>
        <taxon>Pseudomonadota</taxon>
        <taxon>Gammaproteobacteria</taxon>
        <taxon>Pseudomonadales</taxon>
        <taxon>Pseudomonadaceae</taxon>
        <taxon>Pseudomonas</taxon>
    </lineage>
</organism>
<feature type="domain" description="Acetyl-CoA hydrolase/transferase C-terminal" evidence="1">
    <location>
        <begin position="265"/>
        <end position="413"/>
    </location>
</feature>
<dbReference type="PANTHER" id="PTHR21432:SF20">
    <property type="entry name" value="ACETYL-COA HYDROLASE"/>
    <property type="match status" value="1"/>
</dbReference>
<dbReference type="GO" id="GO:0016787">
    <property type="term" value="F:hydrolase activity"/>
    <property type="evidence" value="ECO:0007669"/>
    <property type="project" value="UniProtKB-KW"/>
</dbReference>
<dbReference type="Gene3D" id="3.30.750.70">
    <property type="entry name" value="4-hydroxybutyrate coenzyme like domains"/>
    <property type="match status" value="1"/>
</dbReference>
<dbReference type="InterPro" id="IPR038460">
    <property type="entry name" value="AcetylCoA_hyd_C_sf"/>
</dbReference>
<dbReference type="Gene3D" id="3.40.1080.20">
    <property type="entry name" value="Acetyl-CoA hydrolase/transferase C-terminal domain"/>
    <property type="match status" value="1"/>
</dbReference>
<dbReference type="InterPro" id="IPR037171">
    <property type="entry name" value="NagB/RpiA_transferase-like"/>
</dbReference>
<dbReference type="OrthoDB" id="9801795at2"/>
<dbReference type="SUPFAM" id="SSF100950">
    <property type="entry name" value="NagB/RpiA/CoA transferase-like"/>
    <property type="match status" value="2"/>
</dbReference>
<dbReference type="AlphaFoldDB" id="A0A010SZ34"/>
<gene>
    <name evidence="2" type="ORF">HK44_021705</name>
</gene>
<evidence type="ECO:0000313" key="3">
    <source>
        <dbReference type="Proteomes" id="UP000022611"/>
    </source>
</evidence>
<dbReference type="GO" id="GO:0008775">
    <property type="term" value="F:acetate CoA-transferase activity"/>
    <property type="evidence" value="ECO:0007669"/>
    <property type="project" value="InterPro"/>
</dbReference>
<dbReference type="PATRIC" id="fig|1042209.11.peg.875"/>
<dbReference type="HOGENOM" id="CLU_030703_0_1_6"/>
<dbReference type="InterPro" id="IPR046433">
    <property type="entry name" value="ActCoA_hydro"/>
</dbReference>
<dbReference type="EMBL" id="AFOY02000004">
    <property type="protein sequence ID" value="EXF95953.1"/>
    <property type="molecule type" value="Genomic_DNA"/>
</dbReference>
<dbReference type="eggNOG" id="COG0427">
    <property type="taxonomic scope" value="Bacteria"/>
</dbReference>
<accession>A0A010SZ34</accession>
<evidence type="ECO:0000259" key="1">
    <source>
        <dbReference type="Pfam" id="PF13336"/>
    </source>
</evidence>
<name>A0A010SZ34_PSEFL</name>
<reference evidence="2 3" key="1">
    <citation type="journal article" date="2011" name="J. Bacteriol.">
        <title>Draft genome sequence of the polycyclic aromatic hydrocarbon-degrading, genetically engineered bioluminescent bioreporter Pseudomonas fluorescens HK44.</title>
        <authorList>
            <person name="Chauhan A."/>
            <person name="Layton A.C."/>
            <person name="Williams D.E."/>
            <person name="Smartt A.E."/>
            <person name="Ripp S."/>
            <person name="Karpinets T.V."/>
            <person name="Brown S.D."/>
            <person name="Sayler G.S."/>
        </authorList>
    </citation>
    <scope>NUCLEOTIDE SEQUENCE [LARGE SCALE GENOMIC DNA]</scope>
    <source>
        <strain evidence="2 3">HK44</strain>
    </source>
</reference>
<protein>
    <submittedName>
        <fullName evidence="2">Acetyl-CoA hydrolase</fullName>
    </submittedName>
</protein>